<dbReference type="Proteomes" id="UP000185936">
    <property type="component" value="Unassembled WGS sequence"/>
</dbReference>
<organism evidence="1 2">
    <name type="scientific">Natronorubrum thiooxidans</name>
    <dbReference type="NCBI Taxonomy" id="308853"/>
    <lineage>
        <taxon>Archaea</taxon>
        <taxon>Methanobacteriati</taxon>
        <taxon>Methanobacteriota</taxon>
        <taxon>Stenosarchaea group</taxon>
        <taxon>Halobacteria</taxon>
        <taxon>Halobacteriales</taxon>
        <taxon>Natrialbaceae</taxon>
        <taxon>Natronorubrum</taxon>
    </lineage>
</organism>
<name>A0A1N7H8U2_9EURY</name>
<evidence type="ECO:0000313" key="2">
    <source>
        <dbReference type="Proteomes" id="UP000185936"/>
    </source>
</evidence>
<evidence type="ECO:0000313" key="1">
    <source>
        <dbReference type="EMBL" id="SIS21287.1"/>
    </source>
</evidence>
<protein>
    <submittedName>
        <fullName evidence="1">Uncharacterized protein</fullName>
    </submittedName>
</protein>
<dbReference type="STRING" id="308853.SAMN05421752_1348"/>
<dbReference type="EMBL" id="FTNR01000034">
    <property type="protein sequence ID" value="SIS21287.1"/>
    <property type="molecule type" value="Genomic_DNA"/>
</dbReference>
<sequence>MDSNPLDRLGESYVSKFASEHMEISLLPLNRVLTYILILGIEVPKMLLNLV</sequence>
<dbReference type="AlphaFoldDB" id="A0A1N7H8U2"/>
<keyword evidence="2" id="KW-1185">Reference proteome</keyword>
<reference evidence="2" key="1">
    <citation type="submission" date="2017-01" db="EMBL/GenBank/DDBJ databases">
        <authorList>
            <person name="Varghese N."/>
            <person name="Submissions S."/>
        </authorList>
    </citation>
    <scope>NUCLEOTIDE SEQUENCE [LARGE SCALE GENOMIC DNA]</scope>
    <source>
        <strain evidence="2">type strain: HArc-</strain>
    </source>
</reference>
<accession>A0A1N7H8U2</accession>
<gene>
    <name evidence="1" type="ORF">SAMN05421752_1348</name>
</gene>
<proteinExistence type="predicted"/>